<dbReference type="InterPro" id="IPR032609">
    <property type="entry name" value="DUF4893"/>
</dbReference>
<comment type="caution">
    <text evidence="2">The sequence shown here is derived from an EMBL/GenBank/DDBJ whole genome shotgun (WGS) entry which is preliminary data.</text>
</comment>
<organism evidence="2 3">
    <name type="scientific">Paracoccus aestuarii</name>
    <dbReference type="NCBI Taxonomy" id="453842"/>
    <lineage>
        <taxon>Bacteria</taxon>
        <taxon>Pseudomonadati</taxon>
        <taxon>Pseudomonadota</taxon>
        <taxon>Alphaproteobacteria</taxon>
        <taxon>Rhodobacterales</taxon>
        <taxon>Paracoccaceae</taxon>
        <taxon>Paracoccus</taxon>
    </lineage>
</organism>
<feature type="chain" id="PRO_5019442519" evidence="1">
    <location>
        <begin position="23"/>
        <end position="202"/>
    </location>
</feature>
<sequence>MRPKTETIALLAALLAPLPALSDPADLSDRIRPDDRARMERYDETAGRALTGALAQGDGGDVAVMVAGLAGAALPPAEATPLLAGDWSCRVLKLGGGLPLVAYQPFRCRIGADGAFEKLTGSQRMLGRIGLVDGQMTYLGTAFVAGETPPDYADLPPEIDPTATPQFMPEVGRVEVVDGGAARIILPLPHLESDLNIVLLGR</sequence>
<protein>
    <submittedName>
        <fullName evidence="2">DUF4893 domain-containing protein</fullName>
    </submittedName>
</protein>
<evidence type="ECO:0000313" key="2">
    <source>
        <dbReference type="EMBL" id="RJK94010.1"/>
    </source>
</evidence>
<dbReference type="EMBL" id="QZEV01000204">
    <property type="protein sequence ID" value="RJK94010.1"/>
    <property type="molecule type" value="Genomic_DNA"/>
</dbReference>
<dbReference type="RefSeq" id="WP_119887913.1">
    <property type="nucleotide sequence ID" value="NZ_CP067169.1"/>
</dbReference>
<dbReference type="Proteomes" id="UP000285530">
    <property type="component" value="Unassembled WGS sequence"/>
</dbReference>
<gene>
    <name evidence="2" type="ORF">D3P06_18750</name>
</gene>
<evidence type="ECO:0000313" key="3">
    <source>
        <dbReference type="Proteomes" id="UP000285530"/>
    </source>
</evidence>
<reference evidence="2 3" key="1">
    <citation type="submission" date="2018-09" db="EMBL/GenBank/DDBJ databases">
        <title>Paracoccus onubensis nov. sp. a moderate halophilic bacterium isolated from Gruta de las Maravillas (Aracena, Spain).</title>
        <authorList>
            <person name="Jurado V."/>
            <person name="Gutierrez-Patricio S."/>
            <person name="Gonzalez-Pimentel J.L."/>
            <person name="Laiz L."/>
            <person name="Saiz-Jimenez C."/>
        </authorList>
    </citation>
    <scope>NUCLEOTIDE SEQUENCE [LARGE SCALE GENOMIC DNA]</scope>
    <source>
        <strain evidence="2 3">DSM 19484</strain>
    </source>
</reference>
<name>A0A418ZNZ7_9RHOB</name>
<feature type="signal peptide" evidence="1">
    <location>
        <begin position="1"/>
        <end position="22"/>
    </location>
</feature>
<proteinExistence type="predicted"/>
<dbReference type="Pfam" id="PF16233">
    <property type="entry name" value="DUF4893"/>
    <property type="match status" value="1"/>
</dbReference>
<evidence type="ECO:0000256" key="1">
    <source>
        <dbReference type="SAM" id="SignalP"/>
    </source>
</evidence>
<keyword evidence="1" id="KW-0732">Signal</keyword>
<accession>A0A418ZNZ7</accession>
<dbReference type="OrthoDB" id="9153930at2"/>
<dbReference type="AlphaFoldDB" id="A0A418ZNZ7"/>
<keyword evidence="3" id="KW-1185">Reference proteome</keyword>